<feature type="region of interest" description="Disordered" evidence="1">
    <location>
        <begin position="316"/>
        <end position="367"/>
    </location>
</feature>
<protein>
    <submittedName>
        <fullName evidence="2">Uncharacterized protein</fullName>
    </submittedName>
</protein>
<dbReference type="Proteomes" id="UP001500212">
    <property type="component" value="Unassembled WGS sequence"/>
</dbReference>
<evidence type="ECO:0000313" key="2">
    <source>
        <dbReference type="EMBL" id="GAA4605524.1"/>
    </source>
</evidence>
<gene>
    <name evidence="2" type="ORF">GCM10023195_19280</name>
</gene>
<name>A0ABP8TG15_9ACTN</name>
<organism evidence="2 3">
    <name type="scientific">Actinoallomurus liliacearum</name>
    <dbReference type="NCBI Taxonomy" id="1080073"/>
    <lineage>
        <taxon>Bacteria</taxon>
        <taxon>Bacillati</taxon>
        <taxon>Actinomycetota</taxon>
        <taxon>Actinomycetes</taxon>
        <taxon>Streptosporangiales</taxon>
        <taxon>Thermomonosporaceae</taxon>
        <taxon>Actinoallomurus</taxon>
    </lineage>
</organism>
<dbReference type="EMBL" id="BAABHJ010000005">
    <property type="protein sequence ID" value="GAA4605524.1"/>
    <property type="molecule type" value="Genomic_DNA"/>
</dbReference>
<sequence length="546" mass="59491">MTMGLSVASSSIPRQFIGEVPMRRPVDGEVRVHYGQLYVESGSKHMPDLDDAFAGQTSGLCGAAVPGFLWLVTGLHTGDVGFTVEIHEHAPELDPAWADVVEVSFRPRTSQTFLELWGGEGAWELNLAQIDYRVRYCAQGMDEGNALDTRVDQPQADRYLLQFWAAPPEPDRIVRQTSEIAAHWHRSARELPPPPTTAVRAGAEQRARAERKRADHERRREAERYEWGGRLPTDALRATPSALGLVRYDADLVHALDAAGPGVQRRVAAFAARSATTTAGLADLDWVAPALTALAQGRPLPSPFDDWDRMWRSLKADPNVPDRTIGEAEPPPMPHSPPAPGRRRGLEVETAVVSSAKSPPKPPRISQPHMALPAVFHAGRPNALEAAIAAVSAAVHTYGEDYPAFLREVWNVCSSLSEGKLPLKDPHGGPVPVQGSDESGTLPAPVVLEAVDGLLDTALIDGVTVRIPAHHAMAVGGVVQVEWVVDRSSTVQWDPIAQPETPMEFTFDMQHAYAAAYRGGVEIFYTLFRDEDTVIARSKTLSLSVR</sequence>
<evidence type="ECO:0000313" key="3">
    <source>
        <dbReference type="Proteomes" id="UP001500212"/>
    </source>
</evidence>
<feature type="compositionally biased region" description="Pro residues" evidence="1">
    <location>
        <begin position="329"/>
        <end position="340"/>
    </location>
</feature>
<keyword evidence="3" id="KW-1185">Reference proteome</keyword>
<feature type="region of interest" description="Disordered" evidence="1">
    <location>
        <begin position="185"/>
        <end position="219"/>
    </location>
</feature>
<accession>A0ABP8TG15</accession>
<comment type="caution">
    <text evidence="2">The sequence shown here is derived from an EMBL/GenBank/DDBJ whole genome shotgun (WGS) entry which is preliminary data.</text>
</comment>
<feature type="compositionally biased region" description="Basic and acidic residues" evidence="1">
    <location>
        <begin position="203"/>
        <end position="219"/>
    </location>
</feature>
<reference evidence="3" key="1">
    <citation type="journal article" date="2019" name="Int. J. Syst. Evol. Microbiol.">
        <title>The Global Catalogue of Microorganisms (GCM) 10K type strain sequencing project: providing services to taxonomists for standard genome sequencing and annotation.</title>
        <authorList>
            <consortium name="The Broad Institute Genomics Platform"/>
            <consortium name="The Broad Institute Genome Sequencing Center for Infectious Disease"/>
            <person name="Wu L."/>
            <person name="Ma J."/>
        </authorList>
    </citation>
    <scope>NUCLEOTIDE SEQUENCE [LARGE SCALE GENOMIC DNA]</scope>
    <source>
        <strain evidence="3">JCM 17938</strain>
    </source>
</reference>
<evidence type="ECO:0000256" key="1">
    <source>
        <dbReference type="SAM" id="MobiDB-lite"/>
    </source>
</evidence>
<proteinExistence type="predicted"/>